<dbReference type="SMART" id="SM01065">
    <property type="entry name" value="CBM_2"/>
    <property type="match status" value="1"/>
</dbReference>
<comment type="caution">
    <text evidence="11">The sequence shown here is derived from an EMBL/GenBank/DDBJ whole genome shotgun (WGS) entry which is preliminary data.</text>
</comment>
<evidence type="ECO:0000256" key="3">
    <source>
        <dbReference type="ARBA" id="ARBA00022723"/>
    </source>
</evidence>
<feature type="region of interest" description="Disordered" evidence="7">
    <location>
        <begin position="635"/>
        <end position="659"/>
    </location>
</feature>
<evidence type="ECO:0000256" key="5">
    <source>
        <dbReference type="ARBA" id="ARBA00022837"/>
    </source>
</evidence>
<feature type="compositionally biased region" description="Low complexity" evidence="7">
    <location>
        <begin position="636"/>
        <end position="649"/>
    </location>
</feature>
<dbReference type="SUPFAM" id="SSF49452">
    <property type="entry name" value="Starch-binding domain-like"/>
    <property type="match status" value="1"/>
</dbReference>
<evidence type="ECO:0000313" key="12">
    <source>
        <dbReference type="Proteomes" id="UP000812277"/>
    </source>
</evidence>
<dbReference type="Gene3D" id="2.60.40.10">
    <property type="entry name" value="Immunoglobulins"/>
    <property type="match status" value="6"/>
</dbReference>
<dbReference type="Proteomes" id="UP000812277">
    <property type="component" value="Unassembled WGS sequence"/>
</dbReference>
<dbReference type="Gene3D" id="3.20.20.80">
    <property type="entry name" value="Glycosidases"/>
    <property type="match status" value="1"/>
</dbReference>
<keyword evidence="3" id="KW-0479">Metal-binding</keyword>
<name>A0ABS7DAM2_9BACL</name>
<dbReference type="InterPro" id="IPR003961">
    <property type="entry name" value="FN3_dom"/>
</dbReference>
<evidence type="ECO:0000256" key="2">
    <source>
        <dbReference type="ARBA" id="ARBA00008061"/>
    </source>
</evidence>
<dbReference type="InterPro" id="IPR005085">
    <property type="entry name" value="CBM25"/>
</dbReference>
<evidence type="ECO:0000259" key="9">
    <source>
        <dbReference type="PROSITE" id="PS50853"/>
    </source>
</evidence>
<accession>A0ABS7DAM2</accession>
<evidence type="ECO:0000256" key="4">
    <source>
        <dbReference type="ARBA" id="ARBA00022729"/>
    </source>
</evidence>
<evidence type="ECO:0000256" key="8">
    <source>
        <dbReference type="SAM" id="SignalP"/>
    </source>
</evidence>
<dbReference type="InterPro" id="IPR006046">
    <property type="entry name" value="Alpha_amylase"/>
</dbReference>
<dbReference type="InterPro" id="IPR017853">
    <property type="entry name" value="GH"/>
</dbReference>
<dbReference type="PANTHER" id="PTHR10357:SF215">
    <property type="entry name" value="ALPHA-AMYLASE 1"/>
    <property type="match status" value="1"/>
</dbReference>
<dbReference type="InterPro" id="IPR006047">
    <property type="entry name" value="GH13_cat_dom"/>
</dbReference>
<dbReference type="Pfam" id="PF03423">
    <property type="entry name" value="CBM_25"/>
    <property type="match status" value="2"/>
</dbReference>
<feature type="domain" description="Fibronectin type-III" evidence="9">
    <location>
        <begin position="564"/>
        <end position="650"/>
    </location>
</feature>
<comment type="cofactor">
    <cofactor evidence="1">
        <name>Ca(2+)</name>
        <dbReference type="ChEBI" id="CHEBI:29108"/>
    </cofactor>
</comment>
<dbReference type="EMBL" id="JAHZIJ010000018">
    <property type="protein sequence ID" value="MBW7476988.1"/>
    <property type="molecule type" value="Genomic_DNA"/>
</dbReference>
<sequence length="1127" mass="120731">MEGFFVLKKWLSLLCLAALSLTVTAILFVAAPTTLQAASIGTVDENDSIYQIMVDRFHDGDSTNNATGSAIRYGETSEEDFRYMKGGDWQGIIDKLGYIKNMGYTAIWISPVAEPQVTSRDNNGTGRNTAYHGYNVKDPNKANPYFGTKEKLKELVDSAHALGIKVIIDVVPNHVGDYMLGTQAFYDIPSLQPAAPFNTPSWYHHNGDINWTLTDGNYTQWAQDYMEDHDLGGLDDIDFDVPAAKQAIFDSIKGWFDYTGADGARVDAAKLMKPTDIGALQNYLGVNTFGENFDGNAEFVSRWVGANKEWGMLDFPLFFNIVRSFAQGQSFETNVKDAFAQDYRYNGNENHLVTFIDNHDRNRFLTEAGGSVPKLQNALSFIFTARGLPVVFQGTEQNKGNGHGQLINDSIQDTWNRWSMVKRDSNGSVIQNYFDENTNTYQHVAKLNQIRSKYEALRKGKQREMWAAQNLYAFSRRVESGANTGQEVVSVFSNASSGTQNVTIPLRAESSLTVGTILVNQLNTSDSITVQSGGVTGKQITVGIGANAAKIYAKELTDTIAPSVPANVNAAALSSSSIQVTWTASTDNIAVTGYEVFRNGTLAGTSTGTSFTDNGLAPNTAYSYTVKAYDAAGNRSPLSTPPASATTPPVDTQAPGAPSNVAATAVSSSAINLTWTAATDNVAVTGYEIYRNGVLAGQSTTTSYADTGLLSGTAYSYTLKAFDAAGNRSVFSAPPAEATTPAGNNVTIYYKRGFATPYIHYRPAGGTWTTSPGVPIPQSEVAGYNKITINLGSASQLEACFNNGSGTWDSNNQQNYFFGTGTWTYTPTGNIVSGGPDNQAPSVPQNVAATASSASSATVTWTASTDNVGVTGYEVFRDGTLVGTTASLSFTNTGLSASTLYNYTVKAYDAVGNKSAQSSPPAAVTTLAGNQTTIYYKNTSFTNAYIHYKLDNSSTWTTVPGVQLQNSTYPGYKMITIELGSATGLTAAFNDGNNNWDNNGGNNYTFATGVFSLVNGNKTSGTPGTDSVTFRVTVPASTPVNGPVYLTGSFNGWTTADTAYQLTKGTDGVYSITLNLPAGTAVQYKLTRGTWANVEVNANGTDIANRTLTPSGGAQTVNLTVQRWKDQ</sequence>
<reference evidence="11 12" key="1">
    <citation type="submission" date="2021-07" db="EMBL/GenBank/DDBJ databases">
        <title>Paenibacillus radiodurans sp. nov., isolated from the southeastern edge of Tengger Desert.</title>
        <authorList>
            <person name="Zhang G."/>
        </authorList>
    </citation>
    <scope>NUCLEOTIDE SEQUENCE [LARGE SCALE GENOMIC DNA]</scope>
    <source>
        <strain evidence="11 12">DT7-4</strain>
    </source>
</reference>
<dbReference type="PANTHER" id="PTHR10357">
    <property type="entry name" value="ALPHA-AMYLASE FAMILY MEMBER"/>
    <property type="match status" value="1"/>
</dbReference>
<keyword evidence="12" id="KW-1185">Reference proteome</keyword>
<organism evidence="11 12">
    <name type="scientific">Paenibacillus oenotherae</name>
    <dbReference type="NCBI Taxonomy" id="1435645"/>
    <lineage>
        <taxon>Bacteria</taxon>
        <taxon>Bacillati</taxon>
        <taxon>Bacillota</taxon>
        <taxon>Bacilli</taxon>
        <taxon>Bacillales</taxon>
        <taxon>Paenibacillaceae</taxon>
        <taxon>Paenibacillus</taxon>
    </lineage>
</organism>
<dbReference type="InterPro" id="IPR013780">
    <property type="entry name" value="Glyco_hydro_b"/>
</dbReference>
<feature type="signal peptide" evidence="8">
    <location>
        <begin position="1"/>
        <end position="25"/>
    </location>
</feature>
<evidence type="ECO:0000259" key="10">
    <source>
        <dbReference type="PROSITE" id="PS51166"/>
    </source>
</evidence>
<proteinExistence type="inferred from homology"/>
<dbReference type="PRINTS" id="PR00110">
    <property type="entry name" value="ALPHAAMYLASE"/>
</dbReference>
<dbReference type="InterPro" id="IPR013784">
    <property type="entry name" value="Carb-bd-like_fold"/>
</dbReference>
<protein>
    <submittedName>
        <fullName evidence="11">Fibronectin type III domain-containing protein</fullName>
    </submittedName>
</protein>
<dbReference type="Pfam" id="PF00128">
    <property type="entry name" value="Alpha-amylase"/>
    <property type="match status" value="1"/>
</dbReference>
<feature type="domain" description="CBM20" evidence="10">
    <location>
        <begin position="1020"/>
        <end position="1126"/>
    </location>
</feature>
<dbReference type="PROSITE" id="PS50853">
    <property type="entry name" value="FN3"/>
    <property type="match status" value="3"/>
</dbReference>
<feature type="chain" id="PRO_5045286528" evidence="8">
    <location>
        <begin position="26"/>
        <end position="1127"/>
    </location>
</feature>
<dbReference type="InterPro" id="IPR036116">
    <property type="entry name" value="FN3_sf"/>
</dbReference>
<keyword evidence="4 8" id="KW-0732">Signal</keyword>
<feature type="domain" description="Fibronectin type-III" evidence="9">
    <location>
        <begin position="657"/>
        <end position="743"/>
    </location>
</feature>
<dbReference type="SMART" id="SM01066">
    <property type="entry name" value="CBM_25"/>
    <property type="match status" value="2"/>
</dbReference>
<evidence type="ECO:0000256" key="6">
    <source>
        <dbReference type="RuleBase" id="RU003615"/>
    </source>
</evidence>
<evidence type="ECO:0000313" key="11">
    <source>
        <dbReference type="EMBL" id="MBW7476988.1"/>
    </source>
</evidence>
<feature type="domain" description="Fibronectin type-III" evidence="9">
    <location>
        <begin position="843"/>
        <end position="929"/>
    </location>
</feature>
<dbReference type="SUPFAM" id="SSF49265">
    <property type="entry name" value="Fibronectin type III"/>
    <property type="match status" value="2"/>
</dbReference>
<evidence type="ECO:0000256" key="7">
    <source>
        <dbReference type="SAM" id="MobiDB-lite"/>
    </source>
</evidence>
<keyword evidence="5" id="KW-0106">Calcium</keyword>
<comment type="similarity">
    <text evidence="2 6">Belongs to the glycosyl hydrolase 13 family.</text>
</comment>
<dbReference type="InterPro" id="IPR002044">
    <property type="entry name" value="CBM20"/>
</dbReference>
<dbReference type="SMART" id="SM00642">
    <property type="entry name" value="Aamy"/>
    <property type="match status" value="1"/>
</dbReference>
<dbReference type="CDD" id="cd00063">
    <property type="entry name" value="FN3"/>
    <property type="match status" value="2"/>
</dbReference>
<dbReference type="SUPFAM" id="SSF51445">
    <property type="entry name" value="(Trans)glycosidases"/>
    <property type="match status" value="1"/>
</dbReference>
<dbReference type="PROSITE" id="PS51166">
    <property type="entry name" value="CBM20"/>
    <property type="match status" value="1"/>
</dbReference>
<evidence type="ECO:0000256" key="1">
    <source>
        <dbReference type="ARBA" id="ARBA00001913"/>
    </source>
</evidence>
<dbReference type="InterPro" id="IPR013783">
    <property type="entry name" value="Ig-like_fold"/>
</dbReference>
<dbReference type="SMART" id="SM00060">
    <property type="entry name" value="FN3"/>
    <property type="match status" value="3"/>
</dbReference>
<dbReference type="Pfam" id="PF00041">
    <property type="entry name" value="fn3"/>
    <property type="match status" value="3"/>
</dbReference>
<dbReference type="RefSeq" id="WP_219874235.1">
    <property type="nucleotide sequence ID" value="NZ_JAHZIJ010000018.1"/>
</dbReference>
<dbReference type="Gene3D" id="2.60.40.1180">
    <property type="entry name" value="Golgi alpha-mannosidase II"/>
    <property type="match status" value="1"/>
</dbReference>
<gene>
    <name evidence="11" type="ORF">K0T92_19920</name>
</gene>